<accession>A0A520MFH7</accession>
<evidence type="ECO:0000313" key="6">
    <source>
        <dbReference type="Proteomes" id="UP000315889"/>
    </source>
</evidence>
<keyword evidence="1" id="KW-0560">Oxidoreductase</keyword>
<dbReference type="GO" id="GO:0016491">
    <property type="term" value="F:oxidoreductase activity"/>
    <property type="evidence" value="ECO:0007669"/>
    <property type="project" value="UniProtKB-KW"/>
</dbReference>
<dbReference type="EMBL" id="SHBP01000007">
    <property type="protein sequence ID" value="RZO19965.1"/>
    <property type="molecule type" value="Genomic_DNA"/>
</dbReference>
<feature type="domain" description="6-phosphogluconate dehydrogenase NADP-binding" evidence="3">
    <location>
        <begin position="9"/>
        <end position="117"/>
    </location>
</feature>
<comment type="caution">
    <text evidence="5">The sequence shown here is derived from an EMBL/GenBank/DDBJ whole genome shotgun (WGS) entry which is preliminary data.</text>
</comment>
<name>A0A520MFH7_9GAMM</name>
<dbReference type="Proteomes" id="UP000315889">
    <property type="component" value="Unassembled WGS sequence"/>
</dbReference>
<dbReference type="Pfam" id="PF03446">
    <property type="entry name" value="NAD_binding_2"/>
    <property type="match status" value="1"/>
</dbReference>
<dbReference type="InterPro" id="IPR006115">
    <property type="entry name" value="6PGDH_NADP-bd"/>
</dbReference>
<dbReference type="SUPFAM" id="SSF51735">
    <property type="entry name" value="NAD(P)-binding Rossmann-fold domains"/>
    <property type="match status" value="1"/>
</dbReference>
<sequence length="269" mass="28609">MKSLNKTKRIALFGLGEAGSLIAADLQIAGFNITAYDPKSVITPLGITRAKTATQAVTDADVVMAITAGYDALGALEQALDVIPVSALYADLSTNSPKVKLELAKKAAAYDIDFVDVALMTIVPGRGLRTPVTVSGTGAERFEKLFSPLQMPVNRLTGPAGQAATRKLLRSVMMKGLAAVIIESMRAGEAANCGEWLWQNLTDEITRADQALITRLLVGTEAHADRRLHEMECSAQLLHDLGVEATMTVAIADSLKLVRTNGLPKIPAE</sequence>
<gene>
    <name evidence="5" type="ORF">EVB03_06320</name>
</gene>
<evidence type="ECO:0000259" key="3">
    <source>
        <dbReference type="Pfam" id="PF03446"/>
    </source>
</evidence>
<protein>
    <submittedName>
        <fullName evidence="5">NAD(P)-dependent oxidoreductase</fullName>
    </submittedName>
</protein>
<feature type="domain" description="Phosphogluconate dehydrogenase NAD-binding putative C-terminal" evidence="4">
    <location>
        <begin position="190"/>
        <end position="257"/>
    </location>
</feature>
<dbReference type="InterPro" id="IPR036291">
    <property type="entry name" value="NAD(P)-bd_dom_sf"/>
</dbReference>
<reference evidence="5 6" key="1">
    <citation type="submission" date="2019-02" db="EMBL/GenBank/DDBJ databases">
        <title>Prokaryotic population dynamics and viral predation in marine succession experiment using metagenomics: the confinement effect.</title>
        <authorList>
            <person name="Haro-Moreno J.M."/>
            <person name="Rodriguez-Valera F."/>
            <person name="Lopez-Perez M."/>
        </authorList>
    </citation>
    <scope>NUCLEOTIDE SEQUENCE [LARGE SCALE GENOMIC DNA]</scope>
    <source>
        <strain evidence="5">MED-G170</strain>
    </source>
</reference>
<proteinExistence type="predicted"/>
<evidence type="ECO:0000259" key="4">
    <source>
        <dbReference type="Pfam" id="PF09130"/>
    </source>
</evidence>
<dbReference type="Gene3D" id="1.10.1040.10">
    <property type="entry name" value="N-(1-d-carboxylethyl)-l-norvaline Dehydrogenase, domain 2"/>
    <property type="match status" value="1"/>
</dbReference>
<dbReference type="Pfam" id="PF09130">
    <property type="entry name" value="DUF1932"/>
    <property type="match status" value="1"/>
</dbReference>
<organism evidence="5 6">
    <name type="scientific">SAR92 clade bacterium</name>
    <dbReference type="NCBI Taxonomy" id="2315479"/>
    <lineage>
        <taxon>Bacteria</taxon>
        <taxon>Pseudomonadati</taxon>
        <taxon>Pseudomonadota</taxon>
        <taxon>Gammaproteobacteria</taxon>
        <taxon>Cellvibrionales</taxon>
        <taxon>Porticoccaceae</taxon>
        <taxon>SAR92 clade</taxon>
    </lineage>
</organism>
<dbReference type="InterPro" id="IPR008927">
    <property type="entry name" value="6-PGluconate_DH-like_C_sf"/>
</dbReference>
<evidence type="ECO:0000256" key="2">
    <source>
        <dbReference type="PIRSR" id="PIRSR000103-1"/>
    </source>
</evidence>
<dbReference type="InterPro" id="IPR013328">
    <property type="entry name" value="6PGD_dom2"/>
</dbReference>
<dbReference type="AlphaFoldDB" id="A0A520MFH7"/>
<dbReference type="Gene3D" id="3.40.50.720">
    <property type="entry name" value="NAD(P)-binding Rossmann-like Domain"/>
    <property type="match status" value="1"/>
</dbReference>
<dbReference type="SUPFAM" id="SSF48179">
    <property type="entry name" value="6-phosphogluconate dehydrogenase C-terminal domain-like"/>
    <property type="match status" value="1"/>
</dbReference>
<dbReference type="InterPro" id="IPR015814">
    <property type="entry name" value="Pgluconate_DH_NAD-bd_C"/>
</dbReference>
<evidence type="ECO:0000256" key="1">
    <source>
        <dbReference type="ARBA" id="ARBA00023002"/>
    </source>
</evidence>
<feature type="active site" evidence="2">
    <location>
        <position position="167"/>
    </location>
</feature>
<dbReference type="GO" id="GO:0050661">
    <property type="term" value="F:NADP binding"/>
    <property type="evidence" value="ECO:0007669"/>
    <property type="project" value="InterPro"/>
</dbReference>
<evidence type="ECO:0000313" key="5">
    <source>
        <dbReference type="EMBL" id="RZO19965.1"/>
    </source>
</evidence>